<dbReference type="AlphaFoldDB" id="A0A4Z2D1D5"/>
<comment type="caution">
    <text evidence="1">The sequence shown here is derived from an EMBL/GenBank/DDBJ whole genome shotgun (WGS) entry which is preliminary data.</text>
</comment>
<gene>
    <name evidence="1" type="ORF">EWB00_005834</name>
</gene>
<sequence length="126" mass="14067">MISSTIVNENSDCMYTAYTDDLMPNRINSTSDLSSSYLSVKKFTHTLTVDTNIEKYYPNVARLNTATISSNVPTVESSGNLTPQYKVTKVNQNNQVTKYPDAADLTADDIIFDSNFNEDSDDEKDD</sequence>
<accession>A0A4Z2D1D5</accession>
<proteinExistence type="predicted"/>
<keyword evidence="2" id="KW-1185">Reference proteome</keyword>
<dbReference type="Proteomes" id="UP000311919">
    <property type="component" value="Unassembled WGS sequence"/>
</dbReference>
<protein>
    <submittedName>
        <fullName evidence="1">Protein VHS3</fullName>
    </submittedName>
</protein>
<evidence type="ECO:0000313" key="1">
    <source>
        <dbReference type="EMBL" id="TNN10000.1"/>
    </source>
</evidence>
<dbReference type="EMBL" id="SKCS01000380">
    <property type="protein sequence ID" value="TNN10000.1"/>
    <property type="molecule type" value="Genomic_DNA"/>
</dbReference>
<name>A0A4Z2D1D5_SCHJA</name>
<organism evidence="1 2">
    <name type="scientific">Schistosoma japonicum</name>
    <name type="common">Blood fluke</name>
    <dbReference type="NCBI Taxonomy" id="6182"/>
    <lineage>
        <taxon>Eukaryota</taxon>
        <taxon>Metazoa</taxon>
        <taxon>Spiralia</taxon>
        <taxon>Lophotrochozoa</taxon>
        <taxon>Platyhelminthes</taxon>
        <taxon>Trematoda</taxon>
        <taxon>Digenea</taxon>
        <taxon>Strigeidida</taxon>
        <taxon>Schistosomatoidea</taxon>
        <taxon>Schistosomatidae</taxon>
        <taxon>Schistosoma</taxon>
    </lineage>
</organism>
<evidence type="ECO:0000313" key="2">
    <source>
        <dbReference type="Proteomes" id="UP000311919"/>
    </source>
</evidence>
<reference evidence="1 2" key="1">
    <citation type="submission" date="2019-03" db="EMBL/GenBank/DDBJ databases">
        <title>An improved genome assembly of the fluke Schistosoma japonicum.</title>
        <authorList>
            <person name="Hu W."/>
            <person name="Luo F."/>
            <person name="Yin M."/>
            <person name="Mo X."/>
            <person name="Sun C."/>
            <person name="Wu Q."/>
            <person name="Zhu B."/>
            <person name="Xiang M."/>
            <person name="Wang J."/>
            <person name="Wang Y."/>
            <person name="Zhang T."/>
            <person name="Xu B."/>
            <person name="Zheng H."/>
            <person name="Feng Z."/>
        </authorList>
    </citation>
    <scope>NUCLEOTIDE SEQUENCE [LARGE SCALE GENOMIC DNA]</scope>
    <source>
        <strain evidence="1">HuSjv2</strain>
        <tissue evidence="1">Worms</tissue>
    </source>
</reference>